<comment type="caution">
    <text evidence="1">The sequence shown here is derived from an EMBL/GenBank/DDBJ whole genome shotgun (WGS) entry which is preliminary data.</text>
</comment>
<protein>
    <submittedName>
        <fullName evidence="1">Uncharacterized protein</fullName>
    </submittedName>
</protein>
<dbReference type="AlphaFoldDB" id="A0A565BYD9"/>
<evidence type="ECO:0000313" key="2">
    <source>
        <dbReference type="Proteomes" id="UP000489600"/>
    </source>
</evidence>
<dbReference type="EMBL" id="CABITT030000005">
    <property type="protein sequence ID" value="VVB06415.1"/>
    <property type="molecule type" value="Genomic_DNA"/>
</dbReference>
<accession>A0A565BYD9</accession>
<gene>
    <name evidence="1" type="ORF">ANE_LOCUS16859</name>
</gene>
<dbReference type="Proteomes" id="UP000489600">
    <property type="component" value="Unassembled WGS sequence"/>
</dbReference>
<proteinExistence type="predicted"/>
<reference evidence="1" key="1">
    <citation type="submission" date="2019-07" db="EMBL/GenBank/DDBJ databases">
        <authorList>
            <person name="Dittberner H."/>
        </authorList>
    </citation>
    <scope>NUCLEOTIDE SEQUENCE [LARGE SCALE GENOMIC DNA]</scope>
</reference>
<name>A0A565BYD9_9BRAS</name>
<evidence type="ECO:0000313" key="1">
    <source>
        <dbReference type="EMBL" id="VVB06415.1"/>
    </source>
</evidence>
<sequence length="117" mass="12666">MSSPRCQRGSRGLLCHVSSSLRLGSSSTNLTWASFPNHDGLKSFTSACPFTWATLLNTSAARFCLFTSAAVPRLTSAAVFSPPRFHLESNLASTLPPRFYLDKSSSTPRRCLPLGSI</sequence>
<keyword evidence="2" id="KW-1185">Reference proteome</keyword>
<organism evidence="1 2">
    <name type="scientific">Arabis nemorensis</name>
    <dbReference type="NCBI Taxonomy" id="586526"/>
    <lineage>
        <taxon>Eukaryota</taxon>
        <taxon>Viridiplantae</taxon>
        <taxon>Streptophyta</taxon>
        <taxon>Embryophyta</taxon>
        <taxon>Tracheophyta</taxon>
        <taxon>Spermatophyta</taxon>
        <taxon>Magnoliopsida</taxon>
        <taxon>eudicotyledons</taxon>
        <taxon>Gunneridae</taxon>
        <taxon>Pentapetalae</taxon>
        <taxon>rosids</taxon>
        <taxon>malvids</taxon>
        <taxon>Brassicales</taxon>
        <taxon>Brassicaceae</taxon>
        <taxon>Arabideae</taxon>
        <taxon>Arabis</taxon>
    </lineage>
</organism>